<evidence type="ECO:0000313" key="4">
    <source>
        <dbReference type="Proteomes" id="UP000606490"/>
    </source>
</evidence>
<name>A0ABS1V5X7_9PROT</name>
<evidence type="ECO:0000313" key="3">
    <source>
        <dbReference type="EMBL" id="MBL6456531.1"/>
    </source>
</evidence>
<feature type="domain" description="AsmA" evidence="2">
    <location>
        <begin position="471"/>
        <end position="703"/>
    </location>
</feature>
<dbReference type="RefSeq" id="WP_202826265.1">
    <property type="nucleotide sequence ID" value="NZ_JAEUXJ010000005.1"/>
</dbReference>
<protein>
    <submittedName>
        <fullName evidence="3">AsmA family protein</fullName>
    </submittedName>
</protein>
<evidence type="ECO:0000256" key="1">
    <source>
        <dbReference type="SAM" id="MobiDB-lite"/>
    </source>
</evidence>
<feature type="domain" description="AsmA" evidence="2">
    <location>
        <begin position="12"/>
        <end position="183"/>
    </location>
</feature>
<dbReference type="PANTHER" id="PTHR30441:SF4">
    <property type="entry name" value="PROTEIN ASMA"/>
    <property type="match status" value="1"/>
</dbReference>
<dbReference type="Pfam" id="PF05170">
    <property type="entry name" value="AsmA"/>
    <property type="match status" value="2"/>
</dbReference>
<accession>A0ABS1V5X7</accession>
<gene>
    <name evidence="3" type="ORF">JMJ55_14450</name>
</gene>
<feature type="region of interest" description="Disordered" evidence="1">
    <location>
        <begin position="135"/>
        <end position="158"/>
    </location>
</feature>
<dbReference type="Proteomes" id="UP000606490">
    <property type="component" value="Unassembled WGS sequence"/>
</dbReference>
<dbReference type="InterPro" id="IPR052894">
    <property type="entry name" value="AsmA-related"/>
</dbReference>
<dbReference type="InterPro" id="IPR007844">
    <property type="entry name" value="AsmA"/>
</dbReference>
<organism evidence="3 4">
    <name type="scientific">Belnapia mucosa</name>
    <dbReference type="NCBI Taxonomy" id="2804532"/>
    <lineage>
        <taxon>Bacteria</taxon>
        <taxon>Pseudomonadati</taxon>
        <taxon>Pseudomonadota</taxon>
        <taxon>Alphaproteobacteria</taxon>
        <taxon>Acetobacterales</taxon>
        <taxon>Roseomonadaceae</taxon>
        <taxon>Belnapia</taxon>
    </lineage>
</organism>
<keyword evidence="4" id="KW-1185">Reference proteome</keyword>
<reference evidence="3 4" key="1">
    <citation type="submission" date="2021-01" db="EMBL/GenBank/DDBJ databases">
        <title>Belnapia mucosa sp. nov. and Belnapia arida sp. nov., isolated from the Tabernas Desert (Almeria, Spain).</title>
        <authorList>
            <person name="Molina-Menor E."/>
            <person name="Vidal-Verdu A."/>
            <person name="Calonge A."/>
            <person name="Satari L."/>
            <person name="Pereto Magraner J."/>
            <person name="Porcar Miralles M."/>
        </authorList>
    </citation>
    <scope>NUCLEOTIDE SEQUENCE [LARGE SCALE GENOMIC DNA]</scope>
    <source>
        <strain evidence="3 4">T6</strain>
    </source>
</reference>
<evidence type="ECO:0000259" key="2">
    <source>
        <dbReference type="Pfam" id="PF05170"/>
    </source>
</evidence>
<comment type="caution">
    <text evidence="3">The sequence shown here is derived from an EMBL/GenBank/DDBJ whole genome shotgun (WGS) entry which is preliminary data.</text>
</comment>
<sequence length="848" mass="86215">MPDTPRRPRRWLRWGLLALALLVLLPAAGLAWLLLAFDPDSLKPRIQTAVEAATGRALTLGGPIGVKPALVPTLTLSDVALANAPGGSRPQMATIRRVEVELALLPLLSRRVEVRRLALQAPDILLETDAEGRPNWAFAPPGSPAPAPAAPGNAAAPASAARDAGSRLGIAVDRVELTEGRIGWRNGQTGAARSLEIAQFETRATGDDGALRLSGRFALDGAPFTLAGETGSLAALTGGGAPWPLRLVLEAAGATIAAEGSIAQPLQAAGWQLAVDAKVPELARLAPLLPDAPLPPLRDLALTTRLADSGGRIPAVSDLRLTLGAAPLDAVLPGLSLGRLEASLPRQDAPLALSAEAALEGMPLRLAGSVGAPAALLAPPAQPWPVDLTLGLGAAEASAKGAIADPRAGTGVDLAVALRVPDLAALAPLARTPLPPVKDLAVEARVAERGPGFAAGAFLRGFRLTSSAADAAGELTYVIGQRQGFAGSLASQRIDLDALRPPPAAPAATAPAGPPPARDARLIPDVKLPLEAMRIIDSDLRWTVASLIAGGVTAKEVALRLVIQDGKAWLDPFTATLSGGPLNLRAAADLTSAPPTVQVAAQAPGLDLAPLLAALGRPPQVTGLLGLDADLRGRGEDLRAVAGSAHGHLGLSLVRGTLSGSLLEALPGDLRKMLLPPGQGGRDVALRCFALRLAAEDGMAQSRTLLLDSALGRMGGEGGLNLKTEALAFRLLPDLRLGGIELRAPVNVAGTMRSPRIGVSPEAAVAGGLGAFLSLQNSPDRGLQSLAGALGAGGPALPDCESQLAIARGNQPGPAPGPAFERPAPAQARDALPGPAGDLLRGLFGRGR</sequence>
<dbReference type="EMBL" id="JAEUXJ010000005">
    <property type="protein sequence ID" value="MBL6456531.1"/>
    <property type="molecule type" value="Genomic_DNA"/>
</dbReference>
<feature type="region of interest" description="Disordered" evidence="1">
    <location>
        <begin position="808"/>
        <end position="838"/>
    </location>
</feature>
<proteinExistence type="predicted"/>
<dbReference type="PANTHER" id="PTHR30441">
    <property type="entry name" value="DUF748 DOMAIN-CONTAINING PROTEIN"/>
    <property type="match status" value="1"/>
</dbReference>